<accession>A0AA86RKA4</accession>
<dbReference type="Pfam" id="PF08713">
    <property type="entry name" value="DNA_alkylation"/>
    <property type="match status" value="1"/>
</dbReference>
<sequence length="232" mass="27286">MDQKAIEQLVKLSDNVKKQELARFFKSGKGQYGEGDLFLGITVPKVREVAKQYAEIPLQDIKTLIEHEYHEVRLLAGLILVIKFEKSLDPKDKIIQFYLKYLKRFNNWDLIDLTCYKILGAQIVNSSEQRQILYKLIESDNLWEQRCAVVATMALIRQNDFDDIIKFSKMMLTHKHDLIHKAVGWMLREVGKRNKSVLVSFLDEFAGQIPRVMLRYSIEKLNIKERSKYMEM</sequence>
<dbReference type="PANTHER" id="PTHR34070">
    <property type="entry name" value="ARMADILLO-TYPE FOLD"/>
    <property type="match status" value="1"/>
</dbReference>
<dbReference type="PANTHER" id="PTHR34070:SF1">
    <property type="entry name" value="DNA ALKYLATION REPAIR PROTEIN"/>
    <property type="match status" value="1"/>
</dbReference>
<proteinExistence type="predicted"/>
<dbReference type="AlphaFoldDB" id="A0AA86RKA4"/>
<evidence type="ECO:0000313" key="2">
    <source>
        <dbReference type="EMBL" id="CAL6001378.1"/>
    </source>
</evidence>
<keyword evidence="3" id="KW-1185">Reference proteome</keyword>
<dbReference type="Proteomes" id="UP001642409">
    <property type="component" value="Unassembled WGS sequence"/>
</dbReference>
<reference evidence="2 3" key="2">
    <citation type="submission" date="2024-07" db="EMBL/GenBank/DDBJ databases">
        <authorList>
            <person name="Akdeniz Z."/>
        </authorList>
    </citation>
    <scope>NUCLEOTIDE SEQUENCE [LARGE SCALE GENOMIC DNA]</scope>
</reference>
<organism evidence="1">
    <name type="scientific">Hexamita inflata</name>
    <dbReference type="NCBI Taxonomy" id="28002"/>
    <lineage>
        <taxon>Eukaryota</taxon>
        <taxon>Metamonada</taxon>
        <taxon>Diplomonadida</taxon>
        <taxon>Hexamitidae</taxon>
        <taxon>Hexamitinae</taxon>
        <taxon>Hexamita</taxon>
    </lineage>
</organism>
<protein>
    <submittedName>
        <fullName evidence="1">DNA alkylation repair protein</fullName>
    </submittedName>
    <submittedName>
        <fullName evidence="2">DNA_alkylation repair protein</fullName>
    </submittedName>
</protein>
<dbReference type="InterPro" id="IPR014825">
    <property type="entry name" value="DNA_alkylation"/>
</dbReference>
<evidence type="ECO:0000313" key="1">
    <source>
        <dbReference type="EMBL" id="CAI9976433.1"/>
    </source>
</evidence>
<reference evidence="1" key="1">
    <citation type="submission" date="2023-06" db="EMBL/GenBank/DDBJ databases">
        <authorList>
            <person name="Kurt Z."/>
        </authorList>
    </citation>
    <scope>NUCLEOTIDE SEQUENCE</scope>
</reference>
<dbReference type="SUPFAM" id="SSF48371">
    <property type="entry name" value="ARM repeat"/>
    <property type="match status" value="1"/>
</dbReference>
<evidence type="ECO:0000313" key="3">
    <source>
        <dbReference type="Proteomes" id="UP001642409"/>
    </source>
</evidence>
<comment type="caution">
    <text evidence="1">The sequence shown here is derived from an EMBL/GenBank/DDBJ whole genome shotgun (WGS) entry which is preliminary data.</text>
</comment>
<dbReference type="InterPro" id="IPR016024">
    <property type="entry name" value="ARM-type_fold"/>
</dbReference>
<name>A0AA86RKA4_9EUKA</name>
<dbReference type="CDD" id="cd06561">
    <property type="entry name" value="AlkD_like"/>
    <property type="match status" value="1"/>
</dbReference>
<gene>
    <name evidence="2" type="ORF">HINF_LOCUS17414</name>
    <name evidence="1" type="ORF">HINF_LOCUS64078</name>
</gene>
<dbReference type="EMBL" id="CAXDID020000043">
    <property type="protein sequence ID" value="CAL6001378.1"/>
    <property type="molecule type" value="Genomic_DNA"/>
</dbReference>
<dbReference type="Gene3D" id="1.25.10.90">
    <property type="match status" value="1"/>
</dbReference>
<dbReference type="EMBL" id="CATOUU010001173">
    <property type="protein sequence ID" value="CAI9976433.1"/>
    <property type="molecule type" value="Genomic_DNA"/>
</dbReference>